<feature type="chain" id="PRO_5040427625" evidence="1">
    <location>
        <begin position="23"/>
        <end position="208"/>
    </location>
</feature>
<reference evidence="2" key="1">
    <citation type="submission" date="2022-12" db="EMBL/GenBank/DDBJ databases">
        <title>Genome assemblies of Blomia tropicalis.</title>
        <authorList>
            <person name="Cui Y."/>
        </authorList>
    </citation>
    <scope>NUCLEOTIDE SEQUENCE</scope>
    <source>
        <tissue evidence="2">Adult mites</tissue>
    </source>
</reference>
<accession>A0A9Q0RHM1</accession>
<name>A0A9Q0RHM1_BLOTA</name>
<keyword evidence="1" id="KW-0732">Signal</keyword>
<gene>
    <name evidence="2" type="ORF">RDWZM_010358</name>
</gene>
<organism evidence="2 3">
    <name type="scientific">Blomia tropicalis</name>
    <name type="common">Mite</name>
    <dbReference type="NCBI Taxonomy" id="40697"/>
    <lineage>
        <taxon>Eukaryota</taxon>
        <taxon>Metazoa</taxon>
        <taxon>Ecdysozoa</taxon>
        <taxon>Arthropoda</taxon>
        <taxon>Chelicerata</taxon>
        <taxon>Arachnida</taxon>
        <taxon>Acari</taxon>
        <taxon>Acariformes</taxon>
        <taxon>Sarcoptiformes</taxon>
        <taxon>Astigmata</taxon>
        <taxon>Glycyphagoidea</taxon>
        <taxon>Echimyopodidae</taxon>
        <taxon>Blomia</taxon>
    </lineage>
</organism>
<dbReference type="EMBL" id="JAPWDV010000004">
    <property type="protein sequence ID" value="KAJ6215858.1"/>
    <property type="molecule type" value="Genomic_DNA"/>
</dbReference>
<evidence type="ECO:0000313" key="2">
    <source>
        <dbReference type="EMBL" id="KAJ6215858.1"/>
    </source>
</evidence>
<comment type="caution">
    <text evidence="2">The sequence shown here is derived from an EMBL/GenBank/DDBJ whole genome shotgun (WGS) entry which is preliminary data.</text>
</comment>
<dbReference type="AlphaFoldDB" id="A0A9Q0RHM1"/>
<dbReference type="Proteomes" id="UP001142055">
    <property type="component" value="Chromosome 4"/>
</dbReference>
<proteinExistence type="predicted"/>
<sequence>MELFATARCNLILLMIVTIVLQQQVALTWSSSIDKIVQAQQQQEQQAQQRQPSQQEQTSQLIRSSQVHSPLFDGDDIRQPFWSPMNPRIIRSAIGSLNKIPFYPTGNRYGSIRLITPYALQHLLASRYQNNDYPGKRMGSEFLGKRSNLASNYDTISNDELSSSSSSSGIDSGSRMENGYAISMEKKMGSEFLGRRKRDLIDNKFPIH</sequence>
<evidence type="ECO:0000256" key="1">
    <source>
        <dbReference type="SAM" id="SignalP"/>
    </source>
</evidence>
<keyword evidence="3" id="KW-1185">Reference proteome</keyword>
<protein>
    <submittedName>
        <fullName evidence="2">Uncharacterized protein</fullName>
    </submittedName>
</protein>
<evidence type="ECO:0000313" key="3">
    <source>
        <dbReference type="Proteomes" id="UP001142055"/>
    </source>
</evidence>
<feature type="signal peptide" evidence="1">
    <location>
        <begin position="1"/>
        <end position="22"/>
    </location>
</feature>